<sequence length="345" mass="38336">MSYEPLNLSDSCFAALNTTVDCSDRLAKHVAWDASSVDVLNQEGLEAVCQDTCRQSLVDLRAKILSSCDAEADTIQYSYMRFPSTYIVDRYLYFYDVSCYKDRSSGEFCDTVLAGWRNETGGSQAHFCDDCWLGPMSVQLKSPIGFNKERAEEFSSLTRSCSVRIYSIPTHTPYGKTTADLADVTTTTPVVAMNSATAIATAPEVTSAESLMSPIYPLLDLGTATSGDVEEGKDKTRRQRRSSSKEGASRQDMIEQIDLHAPGTLENCPQYQSFRPIELLYKKVDQGQEDLDDFGINDCRHTATKHDISLADFLAWNPSLARLKDCKLQRGYSYCVQRPAPLADS</sequence>
<organism evidence="2 3">
    <name type="scientific">Colletotrichum zoysiae</name>
    <dbReference type="NCBI Taxonomy" id="1216348"/>
    <lineage>
        <taxon>Eukaryota</taxon>
        <taxon>Fungi</taxon>
        <taxon>Dikarya</taxon>
        <taxon>Ascomycota</taxon>
        <taxon>Pezizomycotina</taxon>
        <taxon>Sordariomycetes</taxon>
        <taxon>Hypocreomycetidae</taxon>
        <taxon>Glomerellales</taxon>
        <taxon>Glomerellaceae</taxon>
        <taxon>Colletotrichum</taxon>
        <taxon>Colletotrichum graminicola species complex</taxon>
    </lineage>
</organism>
<evidence type="ECO:0000313" key="2">
    <source>
        <dbReference type="EMBL" id="KAK2026962.1"/>
    </source>
</evidence>
<evidence type="ECO:0008006" key="4">
    <source>
        <dbReference type="Google" id="ProtNLM"/>
    </source>
</evidence>
<keyword evidence="3" id="KW-1185">Reference proteome</keyword>
<dbReference type="EMBL" id="MU842904">
    <property type="protein sequence ID" value="KAK2026962.1"/>
    <property type="molecule type" value="Genomic_DNA"/>
</dbReference>
<gene>
    <name evidence="2" type="ORF">LX32DRAFT_695230</name>
</gene>
<protein>
    <recommendedName>
        <fullName evidence="4">LysM domain-containing protein</fullName>
    </recommendedName>
</protein>
<dbReference type="AlphaFoldDB" id="A0AAD9HFE3"/>
<dbReference type="Proteomes" id="UP001232148">
    <property type="component" value="Unassembled WGS sequence"/>
</dbReference>
<proteinExistence type="predicted"/>
<evidence type="ECO:0000256" key="1">
    <source>
        <dbReference type="SAM" id="MobiDB-lite"/>
    </source>
</evidence>
<comment type="caution">
    <text evidence="2">The sequence shown here is derived from an EMBL/GenBank/DDBJ whole genome shotgun (WGS) entry which is preliminary data.</text>
</comment>
<accession>A0AAD9HFE3</accession>
<reference evidence="2" key="1">
    <citation type="submission" date="2021-06" db="EMBL/GenBank/DDBJ databases">
        <title>Comparative genomics, transcriptomics and evolutionary studies reveal genomic signatures of adaptation to plant cell wall in hemibiotrophic fungi.</title>
        <authorList>
            <consortium name="DOE Joint Genome Institute"/>
            <person name="Baroncelli R."/>
            <person name="Diaz J.F."/>
            <person name="Benocci T."/>
            <person name="Peng M."/>
            <person name="Battaglia E."/>
            <person name="Haridas S."/>
            <person name="Andreopoulos W."/>
            <person name="Labutti K."/>
            <person name="Pangilinan J."/>
            <person name="Floch G.L."/>
            <person name="Makela M.R."/>
            <person name="Henrissat B."/>
            <person name="Grigoriev I.V."/>
            <person name="Crouch J.A."/>
            <person name="De Vries R.P."/>
            <person name="Sukno S.A."/>
            <person name="Thon M.R."/>
        </authorList>
    </citation>
    <scope>NUCLEOTIDE SEQUENCE</scope>
    <source>
        <strain evidence="2">MAFF235873</strain>
    </source>
</reference>
<dbReference type="InterPro" id="IPR036779">
    <property type="entry name" value="LysM_dom_sf"/>
</dbReference>
<feature type="compositionally biased region" description="Basic and acidic residues" evidence="1">
    <location>
        <begin position="243"/>
        <end position="253"/>
    </location>
</feature>
<name>A0AAD9HFE3_9PEZI</name>
<evidence type="ECO:0000313" key="3">
    <source>
        <dbReference type="Proteomes" id="UP001232148"/>
    </source>
</evidence>
<dbReference type="Gene3D" id="3.10.350.10">
    <property type="entry name" value="LysM domain"/>
    <property type="match status" value="1"/>
</dbReference>
<feature type="region of interest" description="Disordered" evidence="1">
    <location>
        <begin position="226"/>
        <end position="253"/>
    </location>
</feature>